<evidence type="ECO:0000313" key="1">
    <source>
        <dbReference type="EMBL" id="SFS92754.1"/>
    </source>
</evidence>
<protein>
    <recommendedName>
        <fullName evidence="3">Phosphotransferase enzyme family protein</fullName>
    </recommendedName>
</protein>
<gene>
    <name evidence="1" type="ORF">SAMN05660874_04249</name>
</gene>
<dbReference type="STRING" id="95161.SAMN05660874_04249"/>
<proteinExistence type="predicted"/>
<name>A0A1I6TUB4_9PSEU</name>
<evidence type="ECO:0008006" key="3">
    <source>
        <dbReference type="Google" id="ProtNLM"/>
    </source>
</evidence>
<dbReference type="AlphaFoldDB" id="A0A1I6TUB4"/>
<sequence length="283" mass="31116">MSPTTAEVAEADRRFAAWMRANLARAAAHFGVEVQGEPVFGWRLRSIGAPARDADGAARWLRVVSEFPNWASGEFWTGNADANALPATIPRPHVEATTEWTDGRRQRAELATRMPGRPCATHDAPAGPLQLDPGWWSALQLALTTLAAAPTHRVHADQEKVTHRIRRAFGDQVDTRVDQWETVHGDLHWNNLMQPEFGLLDWEGWGRGPTGTDAATLLCCSLLAPATYGDVRSVFAGVLDSPSGRVAQFYAAARLLHRVEMDERHDFAHALRAHARALLDGAD</sequence>
<dbReference type="Proteomes" id="UP000198852">
    <property type="component" value="Unassembled WGS sequence"/>
</dbReference>
<keyword evidence="2" id="KW-1185">Reference proteome</keyword>
<evidence type="ECO:0000313" key="2">
    <source>
        <dbReference type="Proteomes" id="UP000198852"/>
    </source>
</evidence>
<dbReference type="Gene3D" id="3.90.1200.10">
    <property type="match status" value="1"/>
</dbReference>
<dbReference type="SUPFAM" id="SSF56112">
    <property type="entry name" value="Protein kinase-like (PK-like)"/>
    <property type="match status" value="1"/>
</dbReference>
<dbReference type="EMBL" id="FOZX01000008">
    <property type="protein sequence ID" value="SFS92754.1"/>
    <property type="molecule type" value="Genomic_DNA"/>
</dbReference>
<dbReference type="RefSeq" id="WP_217649788.1">
    <property type="nucleotide sequence ID" value="NZ_FOZX01000008.1"/>
</dbReference>
<organism evidence="1 2">
    <name type="scientific">Saccharopolyspora flava</name>
    <dbReference type="NCBI Taxonomy" id="95161"/>
    <lineage>
        <taxon>Bacteria</taxon>
        <taxon>Bacillati</taxon>
        <taxon>Actinomycetota</taxon>
        <taxon>Actinomycetes</taxon>
        <taxon>Pseudonocardiales</taxon>
        <taxon>Pseudonocardiaceae</taxon>
        <taxon>Saccharopolyspora</taxon>
    </lineage>
</organism>
<accession>A0A1I6TUB4</accession>
<reference evidence="2" key="1">
    <citation type="submission" date="2016-10" db="EMBL/GenBank/DDBJ databases">
        <authorList>
            <person name="Varghese N."/>
            <person name="Submissions S."/>
        </authorList>
    </citation>
    <scope>NUCLEOTIDE SEQUENCE [LARGE SCALE GENOMIC DNA]</scope>
    <source>
        <strain evidence="2">DSM 44771</strain>
    </source>
</reference>
<dbReference type="InterPro" id="IPR011009">
    <property type="entry name" value="Kinase-like_dom_sf"/>
</dbReference>